<dbReference type="InterPro" id="IPR005119">
    <property type="entry name" value="LysR_subst-bd"/>
</dbReference>
<evidence type="ECO:0000313" key="7">
    <source>
        <dbReference type="Proteomes" id="UP001082899"/>
    </source>
</evidence>
<dbReference type="Gene3D" id="3.40.190.290">
    <property type="match status" value="1"/>
</dbReference>
<evidence type="ECO:0000256" key="1">
    <source>
        <dbReference type="ARBA" id="ARBA00009437"/>
    </source>
</evidence>
<name>A0ABT3ZNT7_9BURK</name>
<reference evidence="6" key="1">
    <citation type="submission" date="2022-11" db="EMBL/GenBank/DDBJ databases">
        <title>Robbsia betulipollinis sp. nov., isolated from pollen of birch (Betula pendula).</title>
        <authorList>
            <person name="Shi H."/>
            <person name="Ambika Manirajan B."/>
            <person name="Ratering S."/>
            <person name="Geissler-Plaum R."/>
            <person name="Schnell S."/>
        </authorList>
    </citation>
    <scope>NUCLEOTIDE SEQUENCE</scope>
    <source>
        <strain evidence="6">Bb-Pol-6</strain>
    </source>
</reference>
<evidence type="ECO:0000256" key="4">
    <source>
        <dbReference type="ARBA" id="ARBA00023163"/>
    </source>
</evidence>
<evidence type="ECO:0000256" key="2">
    <source>
        <dbReference type="ARBA" id="ARBA00023015"/>
    </source>
</evidence>
<dbReference type="RefSeq" id="WP_267848092.1">
    <property type="nucleotide sequence ID" value="NZ_JAPMXC010000003.1"/>
</dbReference>
<keyword evidence="3" id="KW-0238">DNA-binding</keyword>
<dbReference type="SUPFAM" id="SSF46785">
    <property type="entry name" value="Winged helix' DNA-binding domain"/>
    <property type="match status" value="1"/>
</dbReference>
<keyword evidence="2" id="KW-0805">Transcription regulation</keyword>
<dbReference type="Gene3D" id="1.10.10.10">
    <property type="entry name" value="Winged helix-like DNA-binding domain superfamily/Winged helix DNA-binding domain"/>
    <property type="match status" value="1"/>
</dbReference>
<dbReference type="Proteomes" id="UP001082899">
    <property type="component" value="Unassembled WGS sequence"/>
</dbReference>
<organism evidence="6 7">
    <name type="scientific">Robbsia betulipollinis</name>
    <dbReference type="NCBI Taxonomy" id="2981849"/>
    <lineage>
        <taxon>Bacteria</taxon>
        <taxon>Pseudomonadati</taxon>
        <taxon>Pseudomonadota</taxon>
        <taxon>Betaproteobacteria</taxon>
        <taxon>Burkholderiales</taxon>
        <taxon>Burkholderiaceae</taxon>
        <taxon>Robbsia</taxon>
    </lineage>
</organism>
<dbReference type="InterPro" id="IPR036388">
    <property type="entry name" value="WH-like_DNA-bd_sf"/>
</dbReference>
<proteinExistence type="inferred from homology"/>
<evidence type="ECO:0000313" key="6">
    <source>
        <dbReference type="EMBL" id="MCY0388195.1"/>
    </source>
</evidence>
<dbReference type="Pfam" id="PF00126">
    <property type="entry name" value="HTH_1"/>
    <property type="match status" value="1"/>
</dbReference>
<evidence type="ECO:0000256" key="3">
    <source>
        <dbReference type="ARBA" id="ARBA00023125"/>
    </source>
</evidence>
<dbReference type="InterPro" id="IPR036390">
    <property type="entry name" value="WH_DNA-bd_sf"/>
</dbReference>
<feature type="domain" description="HTH lysR-type" evidence="5">
    <location>
        <begin position="1"/>
        <end position="58"/>
    </location>
</feature>
<keyword evidence="4" id="KW-0804">Transcription</keyword>
<dbReference type="PROSITE" id="PS50931">
    <property type="entry name" value="HTH_LYSR"/>
    <property type="match status" value="1"/>
</dbReference>
<comment type="caution">
    <text evidence="6">The sequence shown here is derived from an EMBL/GenBank/DDBJ whole genome shotgun (WGS) entry which is preliminary data.</text>
</comment>
<protein>
    <submittedName>
        <fullName evidence="6">LysR substrate-binding domain-containing protein</fullName>
    </submittedName>
</protein>
<keyword evidence="7" id="KW-1185">Reference proteome</keyword>
<gene>
    <name evidence="6" type="ORF">OVY01_13305</name>
</gene>
<dbReference type="PANTHER" id="PTHR30427">
    <property type="entry name" value="TRANSCRIPTIONAL ACTIVATOR PROTEIN LYSR"/>
    <property type="match status" value="1"/>
</dbReference>
<dbReference type="Pfam" id="PF03466">
    <property type="entry name" value="LysR_substrate"/>
    <property type="match status" value="1"/>
</dbReference>
<dbReference type="PANTHER" id="PTHR30427:SF1">
    <property type="entry name" value="TRANSCRIPTIONAL ACTIVATOR PROTEIN LYSR"/>
    <property type="match status" value="1"/>
</dbReference>
<accession>A0ABT3ZNT7</accession>
<dbReference type="SUPFAM" id="SSF53850">
    <property type="entry name" value="Periplasmic binding protein-like II"/>
    <property type="match status" value="1"/>
</dbReference>
<comment type="similarity">
    <text evidence="1">Belongs to the LysR transcriptional regulatory family.</text>
</comment>
<sequence length="303" mass="33550">MDFRHIDAFRAVMLTRTTTRAAQLLGLSQPGISRLIVECERDTGLTLFNRERGRLEPTPQARLLFEEVERRYAGLENIREFATSLRDANQTTLRVGSVLSFGLRFSADVIARFRMQHPHVHLEFTTGASGLIRDRVAACTMALGVVTDSADVRDTEATPFAALDVLCVLPAGHPLAAHEVVTAEQFRRYPVISYLPSNMITWGMDSLFAGIVPPQLAAVVQYSVNVADLVRANVGIGLVHPIIAYDFLDTGLVFRRFAPAQTFRALKIRPRHPDASPHVDAYSDALDTTLRNVVRAVETAVSR</sequence>
<evidence type="ECO:0000259" key="5">
    <source>
        <dbReference type="PROSITE" id="PS50931"/>
    </source>
</evidence>
<dbReference type="EMBL" id="JAPMXC010000003">
    <property type="protein sequence ID" value="MCY0388195.1"/>
    <property type="molecule type" value="Genomic_DNA"/>
</dbReference>
<dbReference type="InterPro" id="IPR000847">
    <property type="entry name" value="LysR_HTH_N"/>
</dbReference>